<evidence type="ECO:0000259" key="7">
    <source>
        <dbReference type="Pfam" id="PF00933"/>
    </source>
</evidence>
<dbReference type="InterPro" id="IPR001764">
    <property type="entry name" value="Glyco_hydro_3_N"/>
</dbReference>
<dbReference type="PROSITE" id="PS51257">
    <property type="entry name" value="PROKAR_LIPOPROTEIN"/>
    <property type="match status" value="1"/>
</dbReference>
<name>A0ABT1JKL4_ACTCY</name>
<dbReference type="Pfam" id="PF00933">
    <property type="entry name" value="Glyco_hydro_3"/>
    <property type="match status" value="1"/>
</dbReference>
<comment type="caution">
    <text evidence="9">The sequence shown here is derived from an EMBL/GenBank/DDBJ whole genome shotgun (WGS) entry which is preliminary data.</text>
</comment>
<keyword evidence="5" id="KW-0326">Glycosidase</keyword>
<dbReference type="PANTHER" id="PTHR30480:SF13">
    <property type="entry name" value="BETA-HEXOSAMINIDASE"/>
    <property type="match status" value="1"/>
</dbReference>
<dbReference type="InterPro" id="IPR017853">
    <property type="entry name" value="GH"/>
</dbReference>
<evidence type="ECO:0000256" key="2">
    <source>
        <dbReference type="ARBA" id="ARBA00005336"/>
    </source>
</evidence>
<reference evidence="9 10" key="2">
    <citation type="submission" date="2022-06" db="EMBL/GenBank/DDBJ databases">
        <title>Genomic Encyclopedia of Type Strains, Phase I: the one thousand microbial genomes (KMG-I) project.</title>
        <authorList>
            <person name="Kyrpides N."/>
        </authorList>
    </citation>
    <scope>NUCLEOTIDE SEQUENCE [LARGE SCALE GENOMIC DNA]</scope>
    <source>
        <strain evidence="9 10">DSM 43889</strain>
    </source>
</reference>
<keyword evidence="4" id="KW-0378">Hydrolase</keyword>
<comment type="similarity">
    <text evidence="2">Belongs to the glycosyl hydrolase 3 family.</text>
</comment>
<evidence type="ECO:0000256" key="4">
    <source>
        <dbReference type="ARBA" id="ARBA00022801"/>
    </source>
</evidence>
<dbReference type="InterPro" id="IPR036962">
    <property type="entry name" value="Glyco_hydro_3_N_sf"/>
</dbReference>
<keyword evidence="6" id="KW-0732">Signal</keyword>
<dbReference type="PANTHER" id="PTHR30480">
    <property type="entry name" value="BETA-HEXOSAMINIDASE-RELATED"/>
    <property type="match status" value="1"/>
</dbReference>
<evidence type="ECO:0000259" key="8">
    <source>
        <dbReference type="Pfam" id="PF01915"/>
    </source>
</evidence>
<protein>
    <recommendedName>
        <fullName evidence="3">beta-N-acetylhexosaminidase</fullName>
        <ecNumber evidence="3">3.2.1.52</ecNumber>
    </recommendedName>
</protein>
<evidence type="ECO:0000313" key="10">
    <source>
        <dbReference type="Proteomes" id="UP000791080"/>
    </source>
</evidence>
<dbReference type="SUPFAM" id="SSF51445">
    <property type="entry name" value="(Trans)glycosidases"/>
    <property type="match status" value="1"/>
</dbReference>
<dbReference type="InterPro" id="IPR036881">
    <property type="entry name" value="Glyco_hydro_3_C_sf"/>
</dbReference>
<dbReference type="Proteomes" id="UP000791080">
    <property type="component" value="Unassembled WGS sequence"/>
</dbReference>
<accession>A0ABT1JKL4</accession>
<dbReference type="InterPro" id="IPR050226">
    <property type="entry name" value="NagZ_Beta-hexosaminidase"/>
</dbReference>
<dbReference type="Gene3D" id="3.40.50.1700">
    <property type="entry name" value="Glycoside hydrolase family 3 C-terminal domain"/>
    <property type="match status" value="1"/>
</dbReference>
<gene>
    <name evidence="9" type="ORF">G443_002984</name>
</gene>
<dbReference type="Gene3D" id="3.20.20.300">
    <property type="entry name" value="Glycoside hydrolase, family 3, N-terminal domain"/>
    <property type="match status" value="1"/>
</dbReference>
<feature type="chain" id="PRO_5046978985" description="beta-N-acetylhexosaminidase" evidence="6">
    <location>
        <begin position="27"/>
        <end position="606"/>
    </location>
</feature>
<evidence type="ECO:0000256" key="3">
    <source>
        <dbReference type="ARBA" id="ARBA00012663"/>
    </source>
</evidence>
<dbReference type="InterPro" id="IPR002772">
    <property type="entry name" value="Glyco_hydro_3_C"/>
</dbReference>
<evidence type="ECO:0000256" key="5">
    <source>
        <dbReference type="ARBA" id="ARBA00023295"/>
    </source>
</evidence>
<comment type="catalytic activity">
    <reaction evidence="1">
        <text>Hydrolysis of terminal non-reducing N-acetyl-D-hexosamine residues in N-acetyl-beta-D-hexosaminides.</text>
        <dbReference type="EC" id="3.2.1.52"/>
    </reaction>
</comment>
<reference evidence="9 10" key="1">
    <citation type="submission" date="2013-07" db="EMBL/GenBank/DDBJ databases">
        <authorList>
            <consortium name="DOE Joint Genome Institute"/>
            <person name="Reeve W."/>
            <person name="Huntemann M."/>
            <person name="Han J."/>
            <person name="Chen A."/>
            <person name="Kyrpides N."/>
            <person name="Mavromatis K."/>
            <person name="Markowitz V."/>
            <person name="Palaniappan K."/>
            <person name="Ivanova N."/>
            <person name="Schaumberg A."/>
            <person name="Pati A."/>
            <person name="Liolios K."/>
            <person name="Nordberg H.P."/>
            <person name="Cantor M.N."/>
            <person name="Hua S.X."/>
            <person name="Woyke T."/>
        </authorList>
    </citation>
    <scope>NUCLEOTIDE SEQUENCE [LARGE SCALE GENOMIC DNA]</scope>
    <source>
        <strain evidence="9 10">DSM 43889</strain>
    </source>
</reference>
<organism evidence="9 10">
    <name type="scientific">Actinoalloteichus caeruleus DSM 43889</name>
    <dbReference type="NCBI Taxonomy" id="1120930"/>
    <lineage>
        <taxon>Bacteria</taxon>
        <taxon>Bacillati</taxon>
        <taxon>Actinomycetota</taxon>
        <taxon>Actinomycetes</taxon>
        <taxon>Pseudonocardiales</taxon>
        <taxon>Pseudonocardiaceae</taxon>
        <taxon>Actinoalloteichus</taxon>
        <taxon>Actinoalloteichus cyanogriseus</taxon>
    </lineage>
</organism>
<feature type="domain" description="Glycoside hydrolase family 3 C-terminal" evidence="8">
    <location>
        <begin position="438"/>
        <end position="605"/>
    </location>
</feature>
<feature type="signal peptide" evidence="6">
    <location>
        <begin position="1"/>
        <end position="26"/>
    </location>
</feature>
<dbReference type="Pfam" id="PF01915">
    <property type="entry name" value="Glyco_hydro_3_C"/>
    <property type="match status" value="1"/>
</dbReference>
<feature type="domain" description="Glycoside hydrolase family 3 N-terminal" evidence="7">
    <location>
        <begin position="59"/>
        <end position="398"/>
    </location>
</feature>
<proteinExistence type="inferred from homology"/>
<keyword evidence="10" id="KW-1185">Reference proteome</keyword>
<dbReference type="SUPFAM" id="SSF52279">
    <property type="entry name" value="Beta-D-glucan exohydrolase, C-terminal domain"/>
    <property type="match status" value="1"/>
</dbReference>
<evidence type="ECO:0000313" key="9">
    <source>
        <dbReference type="EMBL" id="MCP2332714.1"/>
    </source>
</evidence>
<evidence type="ECO:0000256" key="1">
    <source>
        <dbReference type="ARBA" id="ARBA00001231"/>
    </source>
</evidence>
<dbReference type="RefSeq" id="WP_026417643.1">
    <property type="nucleotide sequence ID" value="NZ_AUBJ02000001.1"/>
</dbReference>
<sequence>MGTTRRSRQLLALGVGAALLAGCAGGGTSDGSESAAPGGGEAADAMTEWIDETIAGMSLEEKVGQLFVTYVYGTSADTAHDSNLEEFGLATPAEIIQRYHLGGIIHFSWTDSLESPRQVAELSNGVQDAALSSGAGVPLTISIDQEQGAVLRFGAPATEFPGSMALGAGRSVEDARAAAAITGQELRAVGITQNFAPVADVNVNPANPVIGVRSFSSDPELAADFVTAQVEGYQDSDAPERTVSSSIKHFPGHGDTNVDSHHDLPIIEHTREEWEELDAPPFRAAIEAGADSVMSGHLMVPGLDDSGMPATLSPTILTGMLREELGFDGLIYTDSLQMEGVRSQYPDDRIPVLALLAGADQLLMPQHLDVAVQGVLDAVGSGELTEERIEESVRRVLRAKWDRGIVAEPHVDPDHAEAFVGSEEHLATAREITDRTVTVLRNDADLLPLDSAPGSVLVAGWDEATTAALAEGFGERGATTTTLPNDFQPSREQIGRATAAAGEHDLTVVLTNGAWQDARSGQRDLVRELVATGQPVVAVAVRDPYDAAYVEEAGTWVATHSFNRVTMGSLARVLLGETSPRGSLPVSVPEPAGSGDRFPFGHGLSW</sequence>
<dbReference type="EC" id="3.2.1.52" evidence="3"/>
<dbReference type="EMBL" id="AUBJ02000001">
    <property type="protein sequence ID" value="MCP2332714.1"/>
    <property type="molecule type" value="Genomic_DNA"/>
</dbReference>
<evidence type="ECO:0000256" key="6">
    <source>
        <dbReference type="SAM" id="SignalP"/>
    </source>
</evidence>